<dbReference type="InterPro" id="IPR001969">
    <property type="entry name" value="Aspartic_peptidase_AS"/>
</dbReference>
<proteinExistence type="inferred from homology"/>
<dbReference type="EMBL" id="JXTC01000116">
    <property type="protein sequence ID" value="PON87483.1"/>
    <property type="molecule type" value="Genomic_DNA"/>
</dbReference>
<comment type="subcellular location">
    <subcellularLocation>
        <location evidence="1">Secreted</location>
    </subcellularLocation>
</comment>
<evidence type="ECO:0000256" key="7">
    <source>
        <dbReference type="ARBA" id="ARBA00022801"/>
    </source>
</evidence>
<dbReference type="GO" id="GO:0006508">
    <property type="term" value="P:proteolysis"/>
    <property type="evidence" value="ECO:0007669"/>
    <property type="project" value="UniProtKB-KW"/>
</dbReference>
<dbReference type="AlphaFoldDB" id="A0A2P5EPK4"/>
<evidence type="ECO:0000256" key="5">
    <source>
        <dbReference type="ARBA" id="ARBA00022729"/>
    </source>
</evidence>
<comment type="similarity">
    <text evidence="2">Belongs to the peptidase A1 family.</text>
</comment>
<dbReference type="STRING" id="63057.A0A2P5EPK4"/>
<evidence type="ECO:0000313" key="12">
    <source>
        <dbReference type="Proteomes" id="UP000237000"/>
    </source>
</evidence>
<dbReference type="InterPro" id="IPR032799">
    <property type="entry name" value="TAXi_C"/>
</dbReference>
<feature type="domain" description="Peptidase A1" evidence="10">
    <location>
        <begin position="119"/>
        <end position="470"/>
    </location>
</feature>
<evidence type="ECO:0000256" key="2">
    <source>
        <dbReference type="ARBA" id="ARBA00007447"/>
    </source>
</evidence>
<dbReference type="PROSITE" id="PS00141">
    <property type="entry name" value="ASP_PROTEASE"/>
    <property type="match status" value="1"/>
</dbReference>
<dbReference type="FunFam" id="2.40.70.10:FF:000016">
    <property type="entry name" value="Probable aspartic protease At2g35615"/>
    <property type="match status" value="1"/>
</dbReference>
<protein>
    <submittedName>
        <fullName evidence="11">Aspartic peptidase</fullName>
    </submittedName>
</protein>
<evidence type="ECO:0000256" key="1">
    <source>
        <dbReference type="ARBA" id="ARBA00004613"/>
    </source>
</evidence>
<keyword evidence="7" id="KW-0378">Hydrolase</keyword>
<reference evidence="12" key="1">
    <citation type="submission" date="2016-06" db="EMBL/GenBank/DDBJ databases">
        <title>Parallel loss of symbiosis genes in relatives of nitrogen-fixing non-legume Parasponia.</title>
        <authorList>
            <person name="Van Velzen R."/>
            <person name="Holmer R."/>
            <person name="Bu F."/>
            <person name="Rutten L."/>
            <person name="Van Zeijl A."/>
            <person name="Liu W."/>
            <person name="Santuari L."/>
            <person name="Cao Q."/>
            <person name="Sharma T."/>
            <person name="Shen D."/>
            <person name="Roswanjaya Y."/>
            <person name="Wardhani T."/>
            <person name="Kalhor M.S."/>
            <person name="Jansen J."/>
            <person name="Van den Hoogen J."/>
            <person name="Gungor B."/>
            <person name="Hartog M."/>
            <person name="Hontelez J."/>
            <person name="Verver J."/>
            <person name="Yang W.-C."/>
            <person name="Schijlen E."/>
            <person name="Repin R."/>
            <person name="Schilthuizen M."/>
            <person name="Schranz E."/>
            <person name="Heidstra R."/>
            <person name="Miyata K."/>
            <person name="Fedorova E."/>
            <person name="Kohlen W."/>
            <person name="Bisseling T."/>
            <person name="Smit S."/>
            <person name="Geurts R."/>
        </authorList>
    </citation>
    <scope>NUCLEOTIDE SEQUENCE [LARGE SCALE GENOMIC DNA]</scope>
    <source>
        <strain evidence="12">cv. RG33-2</strain>
    </source>
</reference>
<dbReference type="InParanoid" id="A0A2P5EPK4"/>
<comment type="caution">
    <text evidence="11">The sequence shown here is derived from an EMBL/GenBank/DDBJ whole genome shotgun (WGS) entry which is preliminary data.</text>
</comment>
<evidence type="ECO:0000256" key="3">
    <source>
        <dbReference type="ARBA" id="ARBA00022525"/>
    </source>
</evidence>
<dbReference type="FunFam" id="2.40.70.10:FF:000050">
    <property type="entry name" value="Aspartic proteinase CDR1"/>
    <property type="match status" value="1"/>
</dbReference>
<dbReference type="InterPro" id="IPR034161">
    <property type="entry name" value="Pepsin-like_plant"/>
</dbReference>
<evidence type="ECO:0000256" key="9">
    <source>
        <dbReference type="SAM" id="SignalP"/>
    </source>
</evidence>
<evidence type="ECO:0000256" key="4">
    <source>
        <dbReference type="ARBA" id="ARBA00022670"/>
    </source>
</evidence>
<keyword evidence="12" id="KW-1185">Reference proteome</keyword>
<dbReference type="Pfam" id="PF14543">
    <property type="entry name" value="TAXi_N"/>
    <property type="match status" value="1"/>
</dbReference>
<keyword evidence="5 9" id="KW-0732">Signal</keyword>
<sequence length="479" mass="52549">MVAIFRNQSPIFSKLLLLDIISLVLLVSLPIFASDAQGTTNNNDGVSISLELIHRDSPKSPLYSPSQTHWERLAKALHRSNHRANNLFMRHQNYDNHSTSNIINLNGAQSDIISSKGEYLMSISIRTPPISFIGIADTGSDLIWTQCKPCLGCFSQRDPFFDSATSSTYEVLPCKSKECKYLTSTSCYPKNSCFYVYAYGDKSFTKGNLSLETLTLSSSAVPNKPISFPRIVFGCGHQDGGLFTGIESGIIGLGSGKLSLVSQMGSSINTKFSYCLVPISSSSDLPSKINFGSNGLSSGPGVVTTPLLSKASKSFYYLVLQGISVGNKRLFFSSTNALSSSRTHLWGSFKGNIIIDTGATLSYLPSNLYYQLESAMRKAVGLPEIKDPTKVLSLCYNTNQSDVGNLLPTVTFHFKGADLNLKAFNTFLRIKQDILCLAFLKTEDIAIFGNVAQMNHLVEYDLKRKVVSFKPTDCTKQYK</sequence>
<evidence type="ECO:0000256" key="8">
    <source>
        <dbReference type="ARBA" id="ARBA00023180"/>
    </source>
</evidence>
<dbReference type="InterPro" id="IPR021109">
    <property type="entry name" value="Peptidase_aspartic_dom_sf"/>
</dbReference>
<dbReference type="InterPro" id="IPR032861">
    <property type="entry name" value="TAXi_N"/>
</dbReference>
<keyword evidence="6" id="KW-0064">Aspartyl protease</keyword>
<dbReference type="InterPro" id="IPR033121">
    <property type="entry name" value="PEPTIDASE_A1"/>
</dbReference>
<evidence type="ECO:0000313" key="11">
    <source>
        <dbReference type="EMBL" id="PON87483.1"/>
    </source>
</evidence>
<evidence type="ECO:0000259" key="10">
    <source>
        <dbReference type="PROSITE" id="PS51767"/>
    </source>
</evidence>
<dbReference type="PROSITE" id="PS51767">
    <property type="entry name" value="PEPTIDASE_A1"/>
    <property type="match status" value="1"/>
</dbReference>
<dbReference type="OrthoDB" id="1142277at2759"/>
<accession>A0A2P5EPK4</accession>
<keyword evidence="4" id="KW-0645">Protease</keyword>
<dbReference type="PANTHER" id="PTHR47967:SF66">
    <property type="entry name" value="ASPARTIC PROTEINASE CDR1-RELATED"/>
    <property type="match status" value="1"/>
</dbReference>
<dbReference type="PANTHER" id="PTHR47967">
    <property type="entry name" value="OS07G0603500 PROTEIN-RELATED"/>
    <property type="match status" value="1"/>
</dbReference>
<organism evidence="11 12">
    <name type="scientific">Trema orientale</name>
    <name type="common">Charcoal tree</name>
    <name type="synonym">Celtis orientalis</name>
    <dbReference type="NCBI Taxonomy" id="63057"/>
    <lineage>
        <taxon>Eukaryota</taxon>
        <taxon>Viridiplantae</taxon>
        <taxon>Streptophyta</taxon>
        <taxon>Embryophyta</taxon>
        <taxon>Tracheophyta</taxon>
        <taxon>Spermatophyta</taxon>
        <taxon>Magnoliopsida</taxon>
        <taxon>eudicotyledons</taxon>
        <taxon>Gunneridae</taxon>
        <taxon>Pentapetalae</taxon>
        <taxon>rosids</taxon>
        <taxon>fabids</taxon>
        <taxon>Rosales</taxon>
        <taxon>Cannabaceae</taxon>
        <taxon>Trema</taxon>
    </lineage>
</organism>
<name>A0A2P5EPK4_TREOI</name>
<keyword evidence="3" id="KW-0964">Secreted</keyword>
<dbReference type="InterPro" id="IPR051708">
    <property type="entry name" value="Plant_Aspart_Prot_A1"/>
</dbReference>
<dbReference type="CDD" id="cd05476">
    <property type="entry name" value="pepsin_A_like_plant"/>
    <property type="match status" value="1"/>
</dbReference>
<dbReference type="Proteomes" id="UP000237000">
    <property type="component" value="Unassembled WGS sequence"/>
</dbReference>
<dbReference type="Gene3D" id="2.40.70.10">
    <property type="entry name" value="Acid Proteases"/>
    <property type="match status" value="2"/>
</dbReference>
<dbReference type="GO" id="GO:0005576">
    <property type="term" value="C:extracellular region"/>
    <property type="evidence" value="ECO:0007669"/>
    <property type="project" value="UniProtKB-SubCell"/>
</dbReference>
<feature type="chain" id="PRO_5015201677" evidence="9">
    <location>
        <begin position="39"/>
        <end position="479"/>
    </location>
</feature>
<feature type="signal peptide" evidence="9">
    <location>
        <begin position="1"/>
        <end position="38"/>
    </location>
</feature>
<evidence type="ECO:0000256" key="6">
    <source>
        <dbReference type="ARBA" id="ARBA00022750"/>
    </source>
</evidence>
<dbReference type="GO" id="GO:0004190">
    <property type="term" value="F:aspartic-type endopeptidase activity"/>
    <property type="evidence" value="ECO:0007669"/>
    <property type="project" value="UniProtKB-KW"/>
</dbReference>
<gene>
    <name evidence="11" type="ORF">TorRG33x02_166610</name>
</gene>
<dbReference type="Pfam" id="PF14541">
    <property type="entry name" value="TAXi_C"/>
    <property type="match status" value="1"/>
</dbReference>
<dbReference type="SUPFAM" id="SSF50630">
    <property type="entry name" value="Acid proteases"/>
    <property type="match status" value="1"/>
</dbReference>
<keyword evidence="8" id="KW-0325">Glycoprotein</keyword>